<dbReference type="GO" id="GO:0000049">
    <property type="term" value="F:tRNA binding"/>
    <property type="evidence" value="ECO:0007669"/>
    <property type="project" value="UniProtKB-UniRule"/>
</dbReference>
<dbReference type="GO" id="GO:0000287">
    <property type="term" value="F:magnesium ion binding"/>
    <property type="evidence" value="ECO:0007669"/>
    <property type="project" value="UniProtKB-UniRule"/>
</dbReference>
<dbReference type="FunFam" id="2.40.50.140:FF:000045">
    <property type="entry name" value="Phenylalanine--tRNA ligase beta subunit"/>
    <property type="match status" value="1"/>
</dbReference>
<comment type="caution">
    <text evidence="20">The sequence shown here is derived from an EMBL/GenBank/DDBJ whole genome shotgun (WGS) entry which is preliminary data.</text>
</comment>
<dbReference type="PROSITE" id="PS50886">
    <property type="entry name" value="TRBD"/>
    <property type="match status" value="1"/>
</dbReference>
<keyword evidence="4 15" id="KW-0963">Cytoplasm</keyword>
<dbReference type="SMART" id="SM00874">
    <property type="entry name" value="B5"/>
    <property type="match status" value="1"/>
</dbReference>
<dbReference type="AlphaFoldDB" id="W9EFW3"/>
<comment type="subcellular location">
    <subcellularLocation>
        <location evidence="1 15">Cytoplasm</location>
    </subcellularLocation>
</comment>
<dbReference type="SUPFAM" id="SSF56037">
    <property type="entry name" value="PheT/TilS domain"/>
    <property type="match status" value="1"/>
</dbReference>
<dbReference type="InterPro" id="IPR033714">
    <property type="entry name" value="tRNA_bind_bactPheRS"/>
</dbReference>
<evidence type="ECO:0000259" key="19">
    <source>
        <dbReference type="PROSITE" id="PS51483"/>
    </source>
</evidence>
<name>W9EFW3_9LACO</name>
<dbReference type="SUPFAM" id="SSF55681">
    <property type="entry name" value="Class II aaRS and biotin synthetases"/>
    <property type="match status" value="1"/>
</dbReference>
<organism evidence="20 21">
    <name type="scientific">Fructilactobacillus florum 8D</name>
    <dbReference type="NCBI Taxonomy" id="1221538"/>
    <lineage>
        <taxon>Bacteria</taxon>
        <taxon>Bacillati</taxon>
        <taxon>Bacillota</taxon>
        <taxon>Bacilli</taxon>
        <taxon>Lactobacillales</taxon>
        <taxon>Lactobacillaceae</taxon>
        <taxon>Fructilactobacillus</taxon>
    </lineage>
</organism>
<keyword evidence="11 16" id="KW-0694">RNA-binding</keyword>
<dbReference type="PATRIC" id="fig|1221538.3.peg.942"/>
<dbReference type="InterPro" id="IPR045864">
    <property type="entry name" value="aa-tRNA-synth_II/BPL/LPL"/>
</dbReference>
<dbReference type="GO" id="GO:0006432">
    <property type="term" value="P:phenylalanyl-tRNA aminoacylation"/>
    <property type="evidence" value="ECO:0007669"/>
    <property type="project" value="UniProtKB-UniRule"/>
</dbReference>
<dbReference type="GO" id="GO:0009328">
    <property type="term" value="C:phenylalanine-tRNA ligase complex"/>
    <property type="evidence" value="ECO:0007669"/>
    <property type="project" value="TreeGrafter"/>
</dbReference>
<keyword evidence="21" id="KW-1185">Reference proteome</keyword>
<evidence type="ECO:0000256" key="10">
    <source>
        <dbReference type="ARBA" id="ARBA00022842"/>
    </source>
</evidence>
<dbReference type="InterPro" id="IPR020825">
    <property type="entry name" value="Phe-tRNA_synthase-like_B3/B4"/>
</dbReference>
<dbReference type="Gene3D" id="3.30.56.10">
    <property type="match status" value="2"/>
</dbReference>
<dbReference type="SUPFAM" id="SSF50249">
    <property type="entry name" value="Nucleic acid-binding proteins"/>
    <property type="match status" value="1"/>
</dbReference>
<evidence type="ECO:0000256" key="1">
    <source>
        <dbReference type="ARBA" id="ARBA00004496"/>
    </source>
</evidence>
<dbReference type="InterPro" id="IPR041616">
    <property type="entry name" value="PheRS_beta_core"/>
</dbReference>
<evidence type="ECO:0000256" key="7">
    <source>
        <dbReference type="ARBA" id="ARBA00022723"/>
    </source>
</evidence>
<evidence type="ECO:0000256" key="15">
    <source>
        <dbReference type="HAMAP-Rule" id="MF_00283"/>
    </source>
</evidence>
<dbReference type="Gene3D" id="3.50.40.10">
    <property type="entry name" value="Phenylalanyl-trna Synthetase, Chain B, domain 3"/>
    <property type="match status" value="1"/>
</dbReference>
<dbReference type="InterPro" id="IPR005146">
    <property type="entry name" value="B3/B4_tRNA-bd"/>
</dbReference>
<feature type="domain" description="FDX-ACB" evidence="18">
    <location>
        <begin position="710"/>
        <end position="803"/>
    </location>
</feature>
<gene>
    <name evidence="15" type="primary">pheT</name>
    <name evidence="20" type="ORF">B808_933</name>
</gene>
<evidence type="ECO:0000256" key="6">
    <source>
        <dbReference type="ARBA" id="ARBA00022598"/>
    </source>
</evidence>
<protein>
    <recommendedName>
        <fullName evidence="15">Phenylalanine--tRNA ligase beta subunit</fullName>
        <ecNumber evidence="15">6.1.1.20</ecNumber>
    </recommendedName>
    <alternativeName>
        <fullName evidence="15">Phenylalanyl-tRNA synthetase beta subunit</fullName>
        <shortName evidence="15">PheRS</shortName>
    </alternativeName>
</protein>
<sequence>MLLSYEWLTKYLQIDLTPTELGEKIERTSVEVDSVTQRQAGLKKLVVGEIESVVKHPDAGHLNICQVAVGAGIVQQIVCGAPNVTVGKKVIVALPGARVAGNQKIKKAKMRGVKSDGMLCALDEIGFDEEIVPDEWKDGIYFLPDDAQLGDEIYHYLGMDESLLDLDVTPNRGDMLSLRGVVYDLAAVLNQPVIFDETPAPALGQQSSATDISAAAPVELATQYQLQVVKNVTVASSPLWLQIKLWNAGIKPINNVVDVTNYVMLKLGQPLHAYDLDKITGKNLQVRRAQSTEQLVTLDGTQRDLDDNDVVIADQAGPVALAGLMGGEATKVNAKTQQIVLEAAAFSSVATRKMAQKEGLHTDASQRFERGIDQGNVTKALNYAAGLLQQIAAGTASQGTVVGQQTPVSETKITVTPLKINQVLGTSLQPVEIEQLFKRLGFKVTPTATQLVVTVPTRCWDLKLPADLYEEIARIYGYDHIPTTLPVTNTTQGRLTEKQRLLRQTRRTMEGLGFSHAISYSLTTAAKATMFNWEPSVETSMKWPMSSDHAVLRQNLIAGLLDDISYNQARGVQNVSLYEQGRVFFRTQAQVRPIEKEHLAGAVSGFLASANWATNAEPVDFFQLKGLVEQYLASLNLAGTIQYKPTSTVKQLHPNQTAEVWLSDQLVGLIGQVHPLIAQSFHIKPTYVFELDLEKLALAPKQVQHYQPISAYPSIKRDIAMLVGEQVSNAAIEAVITDKAGAYLQSLTLFDVYAGNRIPKDQRSLAYSLTFSNPQATLQDEIINQKIEKITTALKTEFQATIR</sequence>
<dbReference type="GO" id="GO:0016740">
    <property type="term" value="F:transferase activity"/>
    <property type="evidence" value="ECO:0007669"/>
    <property type="project" value="UniProtKB-ARBA"/>
</dbReference>
<dbReference type="Pfam" id="PF03484">
    <property type="entry name" value="B5"/>
    <property type="match status" value="1"/>
</dbReference>
<evidence type="ECO:0000256" key="14">
    <source>
        <dbReference type="ARBA" id="ARBA00049255"/>
    </source>
</evidence>
<comment type="catalytic activity">
    <reaction evidence="14 15">
        <text>tRNA(Phe) + L-phenylalanine + ATP = L-phenylalanyl-tRNA(Phe) + AMP + diphosphate + H(+)</text>
        <dbReference type="Rhea" id="RHEA:19413"/>
        <dbReference type="Rhea" id="RHEA-COMP:9668"/>
        <dbReference type="Rhea" id="RHEA-COMP:9699"/>
        <dbReference type="ChEBI" id="CHEBI:15378"/>
        <dbReference type="ChEBI" id="CHEBI:30616"/>
        <dbReference type="ChEBI" id="CHEBI:33019"/>
        <dbReference type="ChEBI" id="CHEBI:58095"/>
        <dbReference type="ChEBI" id="CHEBI:78442"/>
        <dbReference type="ChEBI" id="CHEBI:78531"/>
        <dbReference type="ChEBI" id="CHEBI:456215"/>
        <dbReference type="EC" id="6.1.1.20"/>
    </reaction>
</comment>
<dbReference type="OrthoDB" id="9805455at2"/>
<dbReference type="InterPro" id="IPR009061">
    <property type="entry name" value="DNA-bd_dom_put_sf"/>
</dbReference>
<dbReference type="Gene3D" id="3.30.930.10">
    <property type="entry name" value="Bira Bifunctional Protein, Domain 2"/>
    <property type="match status" value="1"/>
</dbReference>
<dbReference type="InterPro" id="IPR002547">
    <property type="entry name" value="tRNA-bd_dom"/>
</dbReference>
<dbReference type="HAMAP" id="MF_00283">
    <property type="entry name" value="Phe_tRNA_synth_beta1"/>
    <property type="match status" value="1"/>
</dbReference>
<dbReference type="FunFam" id="3.30.70.380:FF:000001">
    <property type="entry name" value="Phenylalanine--tRNA ligase beta subunit"/>
    <property type="match status" value="1"/>
</dbReference>
<feature type="binding site" evidence="15">
    <location>
        <position position="461"/>
    </location>
    <ligand>
        <name>Mg(2+)</name>
        <dbReference type="ChEBI" id="CHEBI:18420"/>
        <note>shared with alpha subunit</note>
    </ligand>
</feature>
<keyword evidence="9 15" id="KW-0067">ATP-binding</keyword>
<dbReference type="InterPro" id="IPR004532">
    <property type="entry name" value="Phe-tRNA-ligase_IIc_bsu_bact"/>
</dbReference>
<dbReference type="CDD" id="cd00769">
    <property type="entry name" value="PheRS_beta_core"/>
    <property type="match status" value="1"/>
</dbReference>
<dbReference type="EC" id="6.1.1.20" evidence="15"/>
<dbReference type="PANTHER" id="PTHR10947:SF0">
    <property type="entry name" value="PHENYLALANINE--TRNA LIGASE BETA SUBUNIT"/>
    <property type="match status" value="1"/>
</dbReference>
<reference evidence="20 21" key="1">
    <citation type="submission" date="2012-08" db="EMBL/GenBank/DDBJ databases">
        <title>Genome sequencing of Lactobacillus florum 8D.</title>
        <authorList>
            <person name="Kim E.B."/>
            <person name="Marco M.L."/>
        </authorList>
    </citation>
    <scope>NUCLEOTIDE SEQUENCE [LARGE SCALE GENOMIC DNA]</scope>
    <source>
        <strain evidence="20 21">8D</strain>
    </source>
</reference>
<dbReference type="InterPro" id="IPR012340">
    <property type="entry name" value="NA-bd_OB-fold"/>
</dbReference>
<dbReference type="EMBL" id="ALXG01000038">
    <property type="protein sequence ID" value="ETO40166.1"/>
    <property type="molecule type" value="Genomic_DNA"/>
</dbReference>
<accession>W9EFW3</accession>
<feature type="binding site" evidence="15">
    <location>
        <position position="470"/>
    </location>
    <ligand>
        <name>Mg(2+)</name>
        <dbReference type="ChEBI" id="CHEBI:18420"/>
        <note>shared with alpha subunit</note>
    </ligand>
</feature>
<comment type="cofactor">
    <cofactor evidence="15">
        <name>Mg(2+)</name>
        <dbReference type="ChEBI" id="CHEBI:18420"/>
    </cofactor>
    <text evidence="15">Binds 2 magnesium ions per tetramer.</text>
</comment>
<dbReference type="InterPro" id="IPR005147">
    <property type="entry name" value="tRNA_synthase_B5-dom"/>
</dbReference>
<keyword evidence="5 16" id="KW-0820">tRNA-binding</keyword>
<dbReference type="FunFam" id="3.50.40.10:FF:000001">
    <property type="entry name" value="Phenylalanine--tRNA ligase beta subunit"/>
    <property type="match status" value="1"/>
</dbReference>
<feature type="domain" description="B5" evidence="19">
    <location>
        <begin position="408"/>
        <end position="483"/>
    </location>
</feature>
<dbReference type="Pfam" id="PF03147">
    <property type="entry name" value="FDX-ACB"/>
    <property type="match status" value="1"/>
</dbReference>
<dbReference type="FunFam" id="3.30.930.10:FF:000022">
    <property type="entry name" value="Phenylalanine--tRNA ligase beta subunit"/>
    <property type="match status" value="1"/>
</dbReference>
<comment type="subunit">
    <text evidence="3 15">Tetramer of two alpha and two beta subunits.</text>
</comment>
<dbReference type="NCBIfam" id="NF045760">
    <property type="entry name" value="YtpR"/>
    <property type="match status" value="1"/>
</dbReference>
<dbReference type="Pfam" id="PF01588">
    <property type="entry name" value="tRNA_bind"/>
    <property type="match status" value="1"/>
</dbReference>
<evidence type="ECO:0000256" key="4">
    <source>
        <dbReference type="ARBA" id="ARBA00022490"/>
    </source>
</evidence>
<dbReference type="NCBIfam" id="TIGR00472">
    <property type="entry name" value="pheT_bact"/>
    <property type="match status" value="1"/>
</dbReference>
<keyword evidence="12 15" id="KW-0648">Protein biosynthesis</keyword>
<keyword evidence="13 15" id="KW-0030">Aminoacyl-tRNA synthetase</keyword>
<dbReference type="SMART" id="SM00873">
    <property type="entry name" value="B3_4"/>
    <property type="match status" value="1"/>
</dbReference>
<evidence type="ECO:0000256" key="12">
    <source>
        <dbReference type="ARBA" id="ARBA00022917"/>
    </source>
</evidence>
<feature type="domain" description="TRNA-binding" evidence="17">
    <location>
        <begin position="39"/>
        <end position="154"/>
    </location>
</feature>
<dbReference type="InterPro" id="IPR005121">
    <property type="entry name" value="Fdx_antiC-bd"/>
</dbReference>
<evidence type="ECO:0000256" key="16">
    <source>
        <dbReference type="PROSITE-ProRule" id="PRU00209"/>
    </source>
</evidence>
<evidence type="ECO:0000256" key="3">
    <source>
        <dbReference type="ARBA" id="ARBA00011209"/>
    </source>
</evidence>
<dbReference type="InterPro" id="IPR045060">
    <property type="entry name" value="Phe-tRNA-ligase_IIc_bsu"/>
</dbReference>
<evidence type="ECO:0000256" key="11">
    <source>
        <dbReference type="ARBA" id="ARBA00022884"/>
    </source>
</evidence>
<keyword evidence="8 15" id="KW-0547">Nucleotide-binding</keyword>
<dbReference type="PANTHER" id="PTHR10947">
    <property type="entry name" value="PHENYLALANYL-TRNA SYNTHETASE BETA CHAIN AND LEUCINE-RICH REPEAT-CONTAINING PROTEIN 47"/>
    <property type="match status" value="1"/>
</dbReference>
<dbReference type="GO" id="GO:0140096">
    <property type="term" value="F:catalytic activity, acting on a protein"/>
    <property type="evidence" value="ECO:0007669"/>
    <property type="project" value="UniProtKB-ARBA"/>
</dbReference>
<evidence type="ECO:0000256" key="5">
    <source>
        <dbReference type="ARBA" id="ARBA00022555"/>
    </source>
</evidence>
<dbReference type="GO" id="GO:0004826">
    <property type="term" value="F:phenylalanine-tRNA ligase activity"/>
    <property type="evidence" value="ECO:0007669"/>
    <property type="project" value="UniProtKB-UniRule"/>
</dbReference>
<evidence type="ECO:0000313" key="21">
    <source>
        <dbReference type="Proteomes" id="UP000019474"/>
    </source>
</evidence>
<evidence type="ECO:0000256" key="9">
    <source>
        <dbReference type="ARBA" id="ARBA00022840"/>
    </source>
</evidence>
<dbReference type="SUPFAM" id="SSF46955">
    <property type="entry name" value="Putative DNA-binding domain"/>
    <property type="match status" value="1"/>
</dbReference>
<evidence type="ECO:0000256" key="2">
    <source>
        <dbReference type="ARBA" id="ARBA00008653"/>
    </source>
</evidence>
<dbReference type="SMART" id="SM00896">
    <property type="entry name" value="FDX-ACB"/>
    <property type="match status" value="1"/>
</dbReference>
<dbReference type="PROSITE" id="PS51483">
    <property type="entry name" value="B5"/>
    <property type="match status" value="1"/>
</dbReference>
<keyword evidence="6 15" id="KW-0436">Ligase</keyword>
<dbReference type="CDD" id="cd02796">
    <property type="entry name" value="tRNA_bind_bactPheRS"/>
    <property type="match status" value="1"/>
</dbReference>
<dbReference type="Pfam" id="PF03483">
    <property type="entry name" value="B3_4"/>
    <property type="match status" value="1"/>
</dbReference>
<dbReference type="RefSeq" id="WP_035422215.1">
    <property type="nucleotide sequence ID" value="NZ_ALXG01000038.1"/>
</dbReference>
<proteinExistence type="inferred from homology"/>
<feature type="binding site" evidence="15">
    <location>
        <position position="467"/>
    </location>
    <ligand>
        <name>Mg(2+)</name>
        <dbReference type="ChEBI" id="CHEBI:18420"/>
        <note>shared with alpha subunit</note>
    </ligand>
</feature>
<dbReference type="Gene3D" id="2.40.50.140">
    <property type="entry name" value="Nucleic acid-binding proteins"/>
    <property type="match status" value="1"/>
</dbReference>
<dbReference type="GO" id="GO:0005524">
    <property type="term" value="F:ATP binding"/>
    <property type="evidence" value="ECO:0007669"/>
    <property type="project" value="UniProtKB-UniRule"/>
</dbReference>
<dbReference type="PROSITE" id="PS51447">
    <property type="entry name" value="FDX_ACB"/>
    <property type="match status" value="1"/>
</dbReference>
<dbReference type="Pfam" id="PF17759">
    <property type="entry name" value="tRNA_synthFbeta"/>
    <property type="match status" value="1"/>
</dbReference>
<dbReference type="Gene3D" id="3.30.70.380">
    <property type="entry name" value="Ferrodoxin-fold anticodon-binding domain"/>
    <property type="match status" value="1"/>
</dbReference>
<evidence type="ECO:0000313" key="20">
    <source>
        <dbReference type="EMBL" id="ETO40166.1"/>
    </source>
</evidence>
<evidence type="ECO:0000256" key="13">
    <source>
        <dbReference type="ARBA" id="ARBA00023146"/>
    </source>
</evidence>
<dbReference type="InterPro" id="IPR036690">
    <property type="entry name" value="Fdx_antiC-bd_sf"/>
</dbReference>
<evidence type="ECO:0000256" key="8">
    <source>
        <dbReference type="ARBA" id="ARBA00022741"/>
    </source>
</evidence>
<comment type="similarity">
    <text evidence="2 15">Belongs to the phenylalanyl-tRNA synthetase beta subunit family. Type 1 subfamily.</text>
</comment>
<dbReference type="Proteomes" id="UP000019474">
    <property type="component" value="Unassembled WGS sequence"/>
</dbReference>
<evidence type="ECO:0000259" key="17">
    <source>
        <dbReference type="PROSITE" id="PS50886"/>
    </source>
</evidence>
<keyword evidence="7 15" id="KW-0479">Metal-binding</keyword>
<dbReference type="SUPFAM" id="SSF54991">
    <property type="entry name" value="Anticodon-binding domain of PheRS"/>
    <property type="match status" value="1"/>
</dbReference>
<feature type="binding site" evidence="15">
    <location>
        <position position="471"/>
    </location>
    <ligand>
        <name>Mg(2+)</name>
        <dbReference type="ChEBI" id="CHEBI:18420"/>
        <note>shared with alpha subunit</note>
    </ligand>
</feature>
<keyword evidence="10 15" id="KW-0460">Magnesium</keyword>
<evidence type="ECO:0000259" key="18">
    <source>
        <dbReference type="PROSITE" id="PS51447"/>
    </source>
</evidence>